<feature type="region of interest" description="Disordered" evidence="1">
    <location>
        <begin position="160"/>
        <end position="197"/>
    </location>
</feature>
<gene>
    <name evidence="2" type="ORF">EYF80_022326</name>
</gene>
<sequence>MQADANDEPHPGTSASYTLCETLPPANEMVTNWCDSLSNNPDAVTLKAVYLRETLRKQQRSGDGSMATLKVCTVPASPPCLPSFVGGDFWLRLSPSALQTASSFACSFFVFGNSVEGVHRNVKSPTSVSMMSPKRKDTTATPRMKSSLRCLRRKVEGYMSTMAPQKDDHDEEAAGPQRGERHHGHGTRIRDEGQTRT</sequence>
<comment type="caution">
    <text evidence="2">The sequence shown here is derived from an EMBL/GenBank/DDBJ whole genome shotgun (WGS) entry which is preliminary data.</text>
</comment>
<name>A0A4Z2HP81_9TELE</name>
<evidence type="ECO:0000313" key="3">
    <source>
        <dbReference type="Proteomes" id="UP000314294"/>
    </source>
</evidence>
<proteinExistence type="predicted"/>
<accession>A0A4Z2HP81</accession>
<feature type="compositionally biased region" description="Basic and acidic residues" evidence="1">
    <location>
        <begin position="188"/>
        <end position="197"/>
    </location>
</feature>
<reference evidence="2 3" key="1">
    <citation type="submission" date="2019-03" db="EMBL/GenBank/DDBJ databases">
        <title>First draft genome of Liparis tanakae, snailfish: a comprehensive survey of snailfish specific genes.</title>
        <authorList>
            <person name="Kim W."/>
            <person name="Song I."/>
            <person name="Jeong J.-H."/>
            <person name="Kim D."/>
            <person name="Kim S."/>
            <person name="Ryu S."/>
            <person name="Song J.Y."/>
            <person name="Lee S.K."/>
        </authorList>
    </citation>
    <scope>NUCLEOTIDE SEQUENCE [LARGE SCALE GENOMIC DNA]</scope>
    <source>
        <tissue evidence="2">Muscle</tissue>
    </source>
</reference>
<evidence type="ECO:0000313" key="2">
    <source>
        <dbReference type="EMBL" id="TNN67381.1"/>
    </source>
</evidence>
<protein>
    <submittedName>
        <fullName evidence="2">Uncharacterized protein</fullName>
    </submittedName>
</protein>
<evidence type="ECO:0000256" key="1">
    <source>
        <dbReference type="SAM" id="MobiDB-lite"/>
    </source>
</evidence>
<dbReference type="Proteomes" id="UP000314294">
    <property type="component" value="Unassembled WGS sequence"/>
</dbReference>
<dbReference type="EMBL" id="SRLO01000204">
    <property type="protein sequence ID" value="TNN67381.1"/>
    <property type="molecule type" value="Genomic_DNA"/>
</dbReference>
<feature type="region of interest" description="Disordered" evidence="1">
    <location>
        <begin position="125"/>
        <end position="145"/>
    </location>
</feature>
<dbReference type="AlphaFoldDB" id="A0A4Z2HP81"/>
<keyword evidence="3" id="KW-1185">Reference proteome</keyword>
<organism evidence="2 3">
    <name type="scientific">Liparis tanakae</name>
    <name type="common">Tanaka's snailfish</name>
    <dbReference type="NCBI Taxonomy" id="230148"/>
    <lineage>
        <taxon>Eukaryota</taxon>
        <taxon>Metazoa</taxon>
        <taxon>Chordata</taxon>
        <taxon>Craniata</taxon>
        <taxon>Vertebrata</taxon>
        <taxon>Euteleostomi</taxon>
        <taxon>Actinopterygii</taxon>
        <taxon>Neopterygii</taxon>
        <taxon>Teleostei</taxon>
        <taxon>Neoteleostei</taxon>
        <taxon>Acanthomorphata</taxon>
        <taxon>Eupercaria</taxon>
        <taxon>Perciformes</taxon>
        <taxon>Cottioidei</taxon>
        <taxon>Cottales</taxon>
        <taxon>Liparidae</taxon>
        <taxon>Liparis</taxon>
    </lineage>
</organism>